<gene>
    <name evidence="1" type="ORF">GPM918_LOCUS28158</name>
    <name evidence="2" type="ORF">SRO942_LOCUS28621</name>
</gene>
<evidence type="ECO:0000313" key="1">
    <source>
        <dbReference type="EMBL" id="CAF1293520.1"/>
    </source>
</evidence>
<reference evidence="1" key="1">
    <citation type="submission" date="2021-02" db="EMBL/GenBank/DDBJ databases">
        <authorList>
            <person name="Nowell W R."/>
        </authorList>
    </citation>
    <scope>NUCLEOTIDE SEQUENCE</scope>
</reference>
<dbReference type="EMBL" id="CAJOBC010033881">
    <property type="protein sequence ID" value="CAF4103401.1"/>
    <property type="molecule type" value="Genomic_DNA"/>
</dbReference>
<comment type="caution">
    <text evidence="1">The sequence shown here is derived from an EMBL/GenBank/DDBJ whole genome shotgun (WGS) entry which is preliminary data.</text>
</comment>
<keyword evidence="3" id="KW-1185">Reference proteome</keyword>
<name>A0A815CX23_9BILA</name>
<evidence type="ECO:0000313" key="3">
    <source>
        <dbReference type="Proteomes" id="UP000663829"/>
    </source>
</evidence>
<sequence>MHLEKEHLELAIICYQIAIEYTSTDYERMKIYELLSWIYLSEMRSFAVDRYKQVEYIRMAIKYQKLQLENSLLYHFTEILRIPKLMQWIAKNYESIDEYDDALIIYDRTLKMFEDQLHPPFDTILNILKKILNIYKEQKHDLHSVLKYKIIQHKYIVRDAYETPFEEYNINYIVDQRFELRLRQETIFKSHIELAHRFLDVNDYYMGNEHLSEALELADKNNFGNPCPKEAEFLKE</sequence>
<dbReference type="Proteomes" id="UP000663829">
    <property type="component" value="Unassembled WGS sequence"/>
</dbReference>
<dbReference type="Proteomes" id="UP000681722">
    <property type="component" value="Unassembled WGS sequence"/>
</dbReference>
<dbReference type="EMBL" id="CAJNOQ010012161">
    <property type="protein sequence ID" value="CAF1293520.1"/>
    <property type="molecule type" value="Genomic_DNA"/>
</dbReference>
<protein>
    <submittedName>
        <fullName evidence="1">Uncharacterized protein</fullName>
    </submittedName>
</protein>
<proteinExistence type="predicted"/>
<organism evidence="1 3">
    <name type="scientific">Didymodactylos carnosus</name>
    <dbReference type="NCBI Taxonomy" id="1234261"/>
    <lineage>
        <taxon>Eukaryota</taxon>
        <taxon>Metazoa</taxon>
        <taxon>Spiralia</taxon>
        <taxon>Gnathifera</taxon>
        <taxon>Rotifera</taxon>
        <taxon>Eurotatoria</taxon>
        <taxon>Bdelloidea</taxon>
        <taxon>Philodinida</taxon>
        <taxon>Philodinidae</taxon>
        <taxon>Didymodactylos</taxon>
    </lineage>
</organism>
<dbReference type="AlphaFoldDB" id="A0A815CX23"/>
<accession>A0A815CX23</accession>
<evidence type="ECO:0000313" key="2">
    <source>
        <dbReference type="EMBL" id="CAF4103401.1"/>
    </source>
</evidence>